<comment type="caution">
    <text evidence="4">The sequence shown here is derived from an EMBL/GenBank/DDBJ whole genome shotgun (WGS) entry which is preliminary data.</text>
</comment>
<gene>
    <name evidence="4" type="ORF">L9F63_026991</name>
</gene>
<dbReference type="AlphaFoldDB" id="A0AAD8AE93"/>
<keyword evidence="1" id="KW-0732">Signal</keyword>
<evidence type="ECO:0000313" key="5">
    <source>
        <dbReference type="Proteomes" id="UP001233999"/>
    </source>
</evidence>
<evidence type="ECO:0000313" key="4">
    <source>
        <dbReference type="EMBL" id="KAJ9597120.1"/>
    </source>
</evidence>
<accession>A0AAD8AE93</accession>
<name>A0AAD8AE93_DIPPU</name>
<dbReference type="EMBL" id="JASPKZ010001774">
    <property type="protein sequence ID" value="KAJ9597120.1"/>
    <property type="molecule type" value="Genomic_DNA"/>
</dbReference>
<dbReference type="Gene3D" id="6.20.50.160">
    <property type="match status" value="1"/>
</dbReference>
<keyword evidence="2" id="KW-0882">Thioester bond</keyword>
<protein>
    <recommendedName>
        <fullName evidence="3">Alpha-2-macroglobulin bait region domain-containing protein</fullName>
    </recommendedName>
</protein>
<evidence type="ECO:0000259" key="3">
    <source>
        <dbReference type="SMART" id="SM01359"/>
    </source>
</evidence>
<feature type="non-terminal residue" evidence="4">
    <location>
        <position position="143"/>
    </location>
</feature>
<dbReference type="InterPro" id="IPR011625">
    <property type="entry name" value="A2M_N_BRD"/>
</dbReference>
<dbReference type="Gene3D" id="2.60.40.1930">
    <property type="match status" value="1"/>
</dbReference>
<dbReference type="PANTHER" id="PTHR11412:SF136">
    <property type="entry name" value="CD109 ANTIGEN"/>
    <property type="match status" value="1"/>
</dbReference>
<dbReference type="Pfam" id="PF07703">
    <property type="entry name" value="A2M_BRD"/>
    <property type="match status" value="1"/>
</dbReference>
<keyword evidence="5" id="KW-1185">Reference proteome</keyword>
<dbReference type="SMART" id="SM01359">
    <property type="entry name" value="A2M_N_2"/>
    <property type="match status" value="1"/>
</dbReference>
<dbReference type="InterPro" id="IPR050473">
    <property type="entry name" value="A2M/Complement_sys"/>
</dbReference>
<dbReference type="PANTHER" id="PTHR11412">
    <property type="entry name" value="MACROGLOBULIN / COMPLEMENT"/>
    <property type="match status" value="1"/>
</dbReference>
<reference evidence="4" key="2">
    <citation type="submission" date="2023-05" db="EMBL/GenBank/DDBJ databases">
        <authorList>
            <person name="Fouks B."/>
        </authorList>
    </citation>
    <scope>NUCLEOTIDE SEQUENCE</scope>
    <source>
        <strain evidence="4">Stay&amp;Tobe</strain>
        <tissue evidence="4">Testes</tissue>
    </source>
</reference>
<sequence>VNEDIEIDINSTYPMKYVSYQVISRGDLIIANTVQVSNKKTQRIKFPSTADMAPSAHVVVYYIKEDSEVIADDISIDLDGIFQNFVNISINPTEAEPGNMVEMTIQAQSNSHVGLLAVDQSVLLLKSGNDITKNTVFECRRST</sequence>
<dbReference type="Proteomes" id="UP001233999">
    <property type="component" value="Unassembled WGS sequence"/>
</dbReference>
<organism evidence="4 5">
    <name type="scientific">Diploptera punctata</name>
    <name type="common">Pacific beetle cockroach</name>
    <dbReference type="NCBI Taxonomy" id="6984"/>
    <lineage>
        <taxon>Eukaryota</taxon>
        <taxon>Metazoa</taxon>
        <taxon>Ecdysozoa</taxon>
        <taxon>Arthropoda</taxon>
        <taxon>Hexapoda</taxon>
        <taxon>Insecta</taxon>
        <taxon>Pterygota</taxon>
        <taxon>Neoptera</taxon>
        <taxon>Polyneoptera</taxon>
        <taxon>Dictyoptera</taxon>
        <taxon>Blattodea</taxon>
        <taxon>Blaberoidea</taxon>
        <taxon>Blaberidae</taxon>
        <taxon>Diplopterinae</taxon>
        <taxon>Diploptera</taxon>
    </lineage>
</organism>
<reference evidence="4" key="1">
    <citation type="journal article" date="2023" name="IScience">
        <title>Live-bearing cockroach genome reveals convergent evolutionary mechanisms linked to viviparity in insects and beyond.</title>
        <authorList>
            <person name="Fouks B."/>
            <person name="Harrison M.C."/>
            <person name="Mikhailova A.A."/>
            <person name="Marchal E."/>
            <person name="English S."/>
            <person name="Carruthers M."/>
            <person name="Jennings E.C."/>
            <person name="Chiamaka E.L."/>
            <person name="Frigard R.A."/>
            <person name="Pippel M."/>
            <person name="Attardo G.M."/>
            <person name="Benoit J.B."/>
            <person name="Bornberg-Bauer E."/>
            <person name="Tobe S.S."/>
        </authorList>
    </citation>
    <scope>NUCLEOTIDE SEQUENCE</scope>
    <source>
        <strain evidence="4">Stay&amp;Tobe</strain>
    </source>
</reference>
<evidence type="ECO:0000256" key="1">
    <source>
        <dbReference type="ARBA" id="ARBA00022729"/>
    </source>
</evidence>
<evidence type="ECO:0000256" key="2">
    <source>
        <dbReference type="ARBA" id="ARBA00022966"/>
    </source>
</evidence>
<feature type="domain" description="Alpha-2-macroglobulin bait region" evidence="3">
    <location>
        <begin position="1"/>
        <end position="125"/>
    </location>
</feature>
<proteinExistence type="predicted"/>